<dbReference type="Gene3D" id="6.10.30.10">
    <property type="match status" value="1"/>
</dbReference>
<dbReference type="InterPro" id="IPR052513">
    <property type="entry name" value="Thioester_dehydratase-like"/>
</dbReference>
<dbReference type="RefSeq" id="WP_017467811.1">
    <property type="nucleotide sequence ID" value="NZ_BMEW01000001.1"/>
</dbReference>
<dbReference type="InterPro" id="IPR022002">
    <property type="entry name" value="ChsH2_Znr"/>
</dbReference>
<keyword evidence="4" id="KW-1185">Reference proteome</keyword>
<protein>
    <recommendedName>
        <fullName evidence="5">Nucleic-acid-binding protein containing a Zn-ribbon</fullName>
    </recommendedName>
</protein>
<feature type="domain" description="ChsH2 C-terminal OB-fold" evidence="1">
    <location>
        <begin position="53"/>
        <end position="114"/>
    </location>
</feature>
<dbReference type="EMBL" id="CP014796">
    <property type="protein sequence ID" value="APX24946.1"/>
    <property type="molecule type" value="Genomic_DNA"/>
</dbReference>
<gene>
    <name evidence="3" type="ORF">Ga0080559_TMP4150</name>
</gene>
<proteinExistence type="predicted"/>
<dbReference type="AlphaFoldDB" id="A0A1U7DA45"/>
<organism evidence="3 4">
    <name type="scientific">Salipiger profundus</name>
    <dbReference type="NCBI Taxonomy" id="1229727"/>
    <lineage>
        <taxon>Bacteria</taxon>
        <taxon>Pseudomonadati</taxon>
        <taxon>Pseudomonadota</taxon>
        <taxon>Alphaproteobacteria</taxon>
        <taxon>Rhodobacterales</taxon>
        <taxon>Roseobacteraceae</taxon>
        <taxon>Salipiger</taxon>
    </lineage>
</organism>
<sequence>MTVIRPSDEYLAEPYYKYLAGGTLHLNCCNDCGSAHHPPSPICPKCRSFNTGWKPASGRATLNSFAVARHPVHPMLDPKVPYIITLVDLEEGVRLVSGIPEGVKVDLEVGMALECKVISFDDDFALPYFLPKEETGT</sequence>
<dbReference type="KEGG" id="tpro:Ga0080559_TMP4150"/>
<feature type="domain" description="ChsH2 rubredoxin-like zinc ribbon" evidence="2">
    <location>
        <begin position="28"/>
        <end position="50"/>
    </location>
</feature>
<name>A0A1U7DA45_9RHOB</name>
<dbReference type="Proteomes" id="UP000186559">
    <property type="component" value="Chromosome"/>
</dbReference>
<dbReference type="PANTHER" id="PTHR34075">
    <property type="entry name" value="BLR3430 PROTEIN"/>
    <property type="match status" value="1"/>
</dbReference>
<evidence type="ECO:0000259" key="2">
    <source>
        <dbReference type="Pfam" id="PF12172"/>
    </source>
</evidence>
<dbReference type="Pfam" id="PF12172">
    <property type="entry name" value="zf-ChsH2"/>
    <property type="match status" value="1"/>
</dbReference>
<dbReference type="SUPFAM" id="SSF50249">
    <property type="entry name" value="Nucleic acid-binding proteins"/>
    <property type="match status" value="1"/>
</dbReference>
<dbReference type="Pfam" id="PF01796">
    <property type="entry name" value="OB_ChsH2_C"/>
    <property type="match status" value="1"/>
</dbReference>
<evidence type="ECO:0000313" key="4">
    <source>
        <dbReference type="Proteomes" id="UP000186559"/>
    </source>
</evidence>
<evidence type="ECO:0000259" key="1">
    <source>
        <dbReference type="Pfam" id="PF01796"/>
    </source>
</evidence>
<evidence type="ECO:0008006" key="5">
    <source>
        <dbReference type="Google" id="ProtNLM"/>
    </source>
</evidence>
<evidence type="ECO:0000313" key="3">
    <source>
        <dbReference type="EMBL" id="APX24946.1"/>
    </source>
</evidence>
<dbReference type="OrthoDB" id="3182121at2"/>
<accession>A0A1U7DA45</accession>
<dbReference type="PANTHER" id="PTHR34075:SF5">
    <property type="entry name" value="BLR3430 PROTEIN"/>
    <property type="match status" value="1"/>
</dbReference>
<dbReference type="InterPro" id="IPR012340">
    <property type="entry name" value="NA-bd_OB-fold"/>
</dbReference>
<dbReference type="InterPro" id="IPR002878">
    <property type="entry name" value="ChsH2_C"/>
</dbReference>
<dbReference type="STRING" id="1229727.Ga0080559_TMP4150"/>
<reference evidence="3 4" key="1">
    <citation type="submission" date="2016-03" db="EMBL/GenBank/DDBJ databases">
        <title>Deep-sea bacteria in the southern Pacific.</title>
        <authorList>
            <person name="Tang K."/>
        </authorList>
    </citation>
    <scope>NUCLEOTIDE SEQUENCE [LARGE SCALE GENOMIC DNA]</scope>
    <source>
        <strain evidence="3 4">JLT2016</strain>
    </source>
</reference>